<dbReference type="InterPro" id="IPR053156">
    <property type="entry name" value="T6SS_TssM-like"/>
</dbReference>
<reference evidence="4" key="1">
    <citation type="submission" date="2020-10" db="EMBL/GenBank/DDBJ databases">
        <authorList>
            <person name="Gilroy R."/>
        </authorList>
    </citation>
    <scope>NUCLEOTIDE SEQUENCE</scope>
    <source>
        <strain evidence="4">17213</strain>
    </source>
</reference>
<keyword evidence="2" id="KW-0472">Membrane</keyword>
<evidence type="ECO:0000256" key="1">
    <source>
        <dbReference type="SAM" id="MobiDB-lite"/>
    </source>
</evidence>
<dbReference type="Gene3D" id="3.40.50.300">
    <property type="entry name" value="P-loop containing nucleotide triphosphate hydrolases"/>
    <property type="match status" value="1"/>
</dbReference>
<dbReference type="InterPro" id="IPR027417">
    <property type="entry name" value="P-loop_NTPase"/>
</dbReference>
<reference evidence="4" key="2">
    <citation type="journal article" date="2021" name="PeerJ">
        <title>Extensive microbial diversity within the chicken gut microbiome revealed by metagenomics and culture.</title>
        <authorList>
            <person name="Gilroy R."/>
            <person name="Ravi A."/>
            <person name="Getino M."/>
            <person name="Pursley I."/>
            <person name="Horton D.L."/>
            <person name="Alikhan N.F."/>
            <person name="Baker D."/>
            <person name="Gharbi K."/>
            <person name="Hall N."/>
            <person name="Watson M."/>
            <person name="Adriaenssens E.M."/>
            <person name="Foster-Nyarko E."/>
            <person name="Jarju S."/>
            <person name="Secka A."/>
            <person name="Antonio M."/>
            <person name="Oren A."/>
            <person name="Chaudhuri R.R."/>
            <person name="La Ragione R."/>
            <person name="Hildebrand F."/>
            <person name="Pallen M.J."/>
        </authorList>
    </citation>
    <scope>NUCLEOTIDE SEQUENCE</scope>
    <source>
        <strain evidence="4">17213</strain>
    </source>
</reference>
<dbReference type="PANTHER" id="PTHR36153">
    <property type="entry name" value="INNER MEMBRANE PROTEIN-RELATED"/>
    <property type="match status" value="1"/>
</dbReference>
<proteinExistence type="predicted"/>
<keyword evidence="2" id="KW-1133">Transmembrane helix</keyword>
<dbReference type="InterPro" id="IPR025743">
    <property type="entry name" value="TssM1_N"/>
</dbReference>
<dbReference type="Pfam" id="PF14331">
    <property type="entry name" value="IcmF-related_N"/>
    <property type="match status" value="1"/>
</dbReference>
<dbReference type="AlphaFoldDB" id="A0A9D9DAR8"/>
<sequence length="1237" mass="136647">MQTIHSLLEGLNLTTLIVFIVLIFVLLLLFKAFFYLRERYRKQRQVSGLKKDLMIWSMLSSLVQGGRKSDKAKTELNHKVLQLEQEFAQGLRFLQKTGSVKAPWYLLLGEPQCGKSTLLSRSGLNFKAAQSAAARVPGSAKELLNFYRLPEGVILDTDGQIFFDQWAGGSGAEFARLRTLINKKHHRLPLEGVVLCLPADALIADSQELTLKKAQLIADELLSLSQGLHEHLPCTLIITKLDIVPGFTQYFADLSPELEQQALGFAPGADSPLEDCAAFFERMHTRLGEGFYDIAASRETAALSFAGRSRLDKTALPYLFAGSFALLQDALRIYLKTIFSRTEENNPPLLFAGCFFASSKSEGFSLCRRFAALQGKNIEDAPLIDPEGPKERTLFVRQMLAQFVLGRQQSPQAQFYRSEELRRALPQAALGGALSVLALVYLYGGLVTAPRLEAELENDTAYYTALSSLFERQVIDNAPLLAPDPQGGKVRELFDEPMPHDYSTSRLAFFNLAQSRLEHRLSAPWQFMPYALIKFGPDDDAYSADRYFIYDEIQTRMAYLPLVRTAEYSLQRRGEGAFTQRERDAMFALADLALFERSNEGAAYNQAYDESSFASFVNYLQPPGGASLYQSLSHFLPRYDYFAQAVNDKLVLDPQYGPLCASLLQNFMQHARELQNYPESAYQRLQLSLKAAERLDLTYVWLQQLLALDPASLTSAELKALTQKFRELCAQGRDDAALVDEALAQAVLSHGSADWQTLPFFAGQGSRQEQGAAGAAAGSAESPAQGSSAGTGAETAAEGAAPERISYLDQAYAAYAAQLQADFDKIRQYQDIRSERQKEGQRIFAAADGREFLAAEEAVKAKLHAQYEELSALQVRLQQSPCFALLPGGSAGQGELCYKPMLEMMELAQFEPLAELPQDLPAAFAALKELHERSQGRIAALKAFPALHPEFALARDLLPSLLRLSSLQQQEQELTLAARLLSFYPEGTDPLSLMSALSLRIGAEPFALNTSDGSALSYEQICEVLGVFLLRHEYNPQPFMQYLLPVSYLQELIKEGGAPAAAPASAAAVQPGQSAPEAGSALAHALEHSERLAGLNRALCTYAEGYVRYWGSFAQRLRPQAEDFYSFHELADRSRAYEINALLQQLTEFALQQVSAVPGNMLGQSAQLTRQNALQSLRSMLGKFSLDFNDVCDARLNFWSALPYDPLQAGLYYLNSERAKPQGGAGALVQPGAQGTA</sequence>
<dbReference type="PANTHER" id="PTHR36153:SF1">
    <property type="entry name" value="TYPE VI SECRETION SYSTEM COMPONENT TSSM1"/>
    <property type="match status" value="1"/>
</dbReference>
<protein>
    <recommendedName>
        <fullName evidence="3">Type VI secretion system component TssM1 N-terminal domain-containing protein</fullName>
    </recommendedName>
</protein>
<evidence type="ECO:0000313" key="4">
    <source>
        <dbReference type="EMBL" id="MBO8416291.1"/>
    </source>
</evidence>
<organism evidence="4 5">
    <name type="scientific">Candidatus Avisuccinivibrio stercorigallinarum</name>
    <dbReference type="NCBI Taxonomy" id="2840704"/>
    <lineage>
        <taxon>Bacteria</taxon>
        <taxon>Pseudomonadati</taxon>
        <taxon>Pseudomonadota</taxon>
        <taxon>Gammaproteobacteria</taxon>
        <taxon>Aeromonadales</taxon>
        <taxon>Succinivibrionaceae</taxon>
        <taxon>Succinivibrionaceae incertae sedis</taxon>
        <taxon>Candidatus Avisuccinivibrio</taxon>
    </lineage>
</organism>
<dbReference type="Proteomes" id="UP000823631">
    <property type="component" value="Unassembled WGS sequence"/>
</dbReference>
<evidence type="ECO:0000256" key="2">
    <source>
        <dbReference type="SAM" id="Phobius"/>
    </source>
</evidence>
<feature type="region of interest" description="Disordered" evidence="1">
    <location>
        <begin position="771"/>
        <end position="796"/>
    </location>
</feature>
<name>A0A9D9DAR8_9GAMM</name>
<feature type="non-terminal residue" evidence="4">
    <location>
        <position position="1237"/>
    </location>
</feature>
<comment type="caution">
    <text evidence="4">The sequence shown here is derived from an EMBL/GenBank/DDBJ whole genome shotgun (WGS) entry which is preliminary data.</text>
</comment>
<feature type="domain" description="Type VI secretion system component TssM1 N-terminal" evidence="3">
    <location>
        <begin position="171"/>
        <end position="409"/>
    </location>
</feature>
<dbReference type="SUPFAM" id="SSF52540">
    <property type="entry name" value="P-loop containing nucleoside triphosphate hydrolases"/>
    <property type="match status" value="1"/>
</dbReference>
<keyword evidence="2" id="KW-0812">Transmembrane</keyword>
<accession>A0A9D9DAR8</accession>
<gene>
    <name evidence="4" type="ORF">IAB19_07935</name>
</gene>
<evidence type="ECO:0000313" key="5">
    <source>
        <dbReference type="Proteomes" id="UP000823631"/>
    </source>
</evidence>
<feature type="transmembrane region" description="Helical" evidence="2">
    <location>
        <begin position="16"/>
        <end position="36"/>
    </location>
</feature>
<dbReference type="EMBL" id="JADINH010000167">
    <property type="protein sequence ID" value="MBO8416291.1"/>
    <property type="molecule type" value="Genomic_DNA"/>
</dbReference>
<evidence type="ECO:0000259" key="3">
    <source>
        <dbReference type="Pfam" id="PF14331"/>
    </source>
</evidence>